<evidence type="ECO:0000256" key="2">
    <source>
        <dbReference type="ARBA" id="ARBA00022692"/>
    </source>
</evidence>
<evidence type="ECO:0000256" key="1">
    <source>
        <dbReference type="ARBA" id="ARBA00004167"/>
    </source>
</evidence>
<evidence type="ECO:0000313" key="6">
    <source>
        <dbReference type="EMBL" id="UPT21115.1"/>
    </source>
</evidence>
<keyword evidence="3" id="KW-1133">Transmembrane helix</keyword>
<dbReference type="EMBL" id="CP051627">
    <property type="protein sequence ID" value="UPT21115.1"/>
    <property type="molecule type" value="Genomic_DNA"/>
</dbReference>
<feature type="compositionally biased region" description="Pro residues" evidence="5">
    <location>
        <begin position="1"/>
        <end position="51"/>
    </location>
</feature>
<comment type="subcellular location">
    <subcellularLocation>
        <location evidence="1">Membrane</location>
        <topology evidence="1">Single-pass membrane protein</topology>
    </subcellularLocation>
</comment>
<reference evidence="6 7" key="1">
    <citation type="submission" date="2020-04" db="EMBL/GenBank/DDBJ databases">
        <title>Thermobifida alba genome sequencing and assembly.</title>
        <authorList>
            <person name="Luzics S."/>
            <person name="Horvath B."/>
            <person name="Nagy I."/>
            <person name="Toth A."/>
            <person name="Nagy I."/>
            <person name="Kukolya J."/>
        </authorList>
    </citation>
    <scope>NUCLEOTIDE SEQUENCE [LARGE SCALE GENOMIC DNA]</scope>
    <source>
        <strain evidence="6 7">DSM 43795</strain>
    </source>
</reference>
<keyword evidence="7" id="KW-1185">Reference proteome</keyword>
<dbReference type="PANTHER" id="PTHR30168">
    <property type="entry name" value="PUTATIVE MEMBRANE PROTEIN YPFJ"/>
    <property type="match status" value="1"/>
</dbReference>
<evidence type="ECO:0000313" key="7">
    <source>
        <dbReference type="Proteomes" id="UP000832041"/>
    </source>
</evidence>
<accession>A0ABY4L191</accession>
<evidence type="ECO:0000256" key="3">
    <source>
        <dbReference type="ARBA" id="ARBA00022989"/>
    </source>
</evidence>
<feature type="compositionally biased region" description="Pro residues" evidence="5">
    <location>
        <begin position="96"/>
        <end position="106"/>
    </location>
</feature>
<proteinExistence type="predicted"/>
<dbReference type="SUPFAM" id="SSF81995">
    <property type="entry name" value="beta-sandwich domain of Sec23/24"/>
    <property type="match status" value="1"/>
</dbReference>
<keyword evidence="2" id="KW-0812">Transmembrane</keyword>
<evidence type="ECO:0000256" key="4">
    <source>
        <dbReference type="ARBA" id="ARBA00023136"/>
    </source>
</evidence>
<keyword evidence="4" id="KW-0472">Membrane</keyword>
<dbReference type="InterPro" id="IPR007343">
    <property type="entry name" value="Uncharacterised_pept_Zn_put"/>
</dbReference>
<dbReference type="RefSeq" id="WP_248593421.1">
    <property type="nucleotide sequence ID" value="NZ_BAABEB010000006.1"/>
</dbReference>
<organism evidence="6 7">
    <name type="scientific">Thermobifida alba</name>
    <name type="common">Thermomonospora alba</name>
    <dbReference type="NCBI Taxonomy" id="53522"/>
    <lineage>
        <taxon>Bacteria</taxon>
        <taxon>Bacillati</taxon>
        <taxon>Actinomycetota</taxon>
        <taxon>Actinomycetes</taxon>
        <taxon>Streptosporangiales</taxon>
        <taxon>Nocardiopsidaceae</taxon>
        <taxon>Thermobifida</taxon>
    </lineage>
</organism>
<feature type="compositionally biased region" description="Low complexity" evidence="5">
    <location>
        <begin position="52"/>
        <end position="69"/>
    </location>
</feature>
<sequence length="400" mass="42549">MRSAPPARPCAPVFRPPPQGQPARQGPPAPPPAQQHPLAGPHPPLQPPQGPPTLQGPLPAAPPAQQHPATEMVTAARPTASLPVGAPPGAAAEGWAPPPVFTPQPPPRRGGAGLWLTAGGAALVAAVSLVVCVALTVSTLGGGIAQASGKPHREVLYEDSWFHTARGIPVDVVSHPFYDLPAPRTVECALPDFDPSSVSEWEAFTDAVGPCLNEMWLPSLEEMGLRPEEPHYVVTDEIPPDLRGESEEEGVTLAYYMEYDLSITILVPNVRKLLPYPNMDDKRIWFALVAHEYGHHVQGETGLLDRAYTLERKAGSEAEELQVGRQIELQAECLAGTGVARLSVHDGGDVAFVNRTFNEGTGDSDTHGSADNRVHWFDSGAAAETMEACNTFAADTGLVR</sequence>
<dbReference type="Pfam" id="PF04228">
    <property type="entry name" value="Zn_peptidase"/>
    <property type="match status" value="1"/>
</dbReference>
<dbReference type="PANTHER" id="PTHR30168:SF0">
    <property type="entry name" value="INNER MEMBRANE PROTEIN"/>
    <property type="match status" value="1"/>
</dbReference>
<gene>
    <name evidence="6" type="ORF">FOF52_09210</name>
</gene>
<evidence type="ECO:0008006" key="8">
    <source>
        <dbReference type="Google" id="ProtNLM"/>
    </source>
</evidence>
<name>A0ABY4L191_THEAE</name>
<feature type="region of interest" description="Disordered" evidence="5">
    <location>
        <begin position="1"/>
        <end position="106"/>
    </location>
</feature>
<dbReference type="Proteomes" id="UP000832041">
    <property type="component" value="Chromosome"/>
</dbReference>
<protein>
    <recommendedName>
        <fullName evidence="8">Metalloprotease</fullName>
    </recommendedName>
</protein>
<evidence type="ECO:0000256" key="5">
    <source>
        <dbReference type="SAM" id="MobiDB-lite"/>
    </source>
</evidence>
<feature type="compositionally biased region" description="Low complexity" evidence="5">
    <location>
        <begin position="80"/>
        <end position="95"/>
    </location>
</feature>